<dbReference type="Proteomes" id="UP000027002">
    <property type="component" value="Chromosome 4"/>
</dbReference>
<evidence type="ECO:0000313" key="3">
    <source>
        <dbReference type="Proteomes" id="UP000027002"/>
    </source>
</evidence>
<name>A0A8E5HSV5_USTVR</name>
<dbReference type="AlphaFoldDB" id="A0A8E5HSV5"/>
<dbReference type="EMBL" id="CP072756">
    <property type="protein sequence ID" value="QUC20723.1"/>
    <property type="molecule type" value="Genomic_DNA"/>
</dbReference>
<organism evidence="2 3">
    <name type="scientific">Ustilaginoidea virens</name>
    <name type="common">Rice false smut fungus</name>
    <name type="synonym">Villosiclava virens</name>
    <dbReference type="NCBI Taxonomy" id="1159556"/>
    <lineage>
        <taxon>Eukaryota</taxon>
        <taxon>Fungi</taxon>
        <taxon>Dikarya</taxon>
        <taxon>Ascomycota</taxon>
        <taxon>Pezizomycotina</taxon>
        <taxon>Sordariomycetes</taxon>
        <taxon>Hypocreomycetidae</taxon>
        <taxon>Hypocreales</taxon>
        <taxon>Clavicipitaceae</taxon>
        <taxon>Ustilaginoidea</taxon>
    </lineage>
</organism>
<accession>A0A8E5HSV5</accession>
<evidence type="ECO:0000256" key="1">
    <source>
        <dbReference type="SAM" id="MobiDB-lite"/>
    </source>
</evidence>
<dbReference type="RefSeq" id="XP_042998396.1">
    <property type="nucleotide sequence ID" value="XM_043142462.1"/>
</dbReference>
<protein>
    <submittedName>
        <fullName evidence="2">Uncharacterized protein</fullName>
    </submittedName>
</protein>
<dbReference type="GeneID" id="66065742"/>
<evidence type="ECO:0000313" key="2">
    <source>
        <dbReference type="EMBL" id="QUC20723.1"/>
    </source>
</evidence>
<reference evidence="2" key="1">
    <citation type="submission" date="2020-03" db="EMBL/GenBank/DDBJ databases">
        <title>A mixture of massive structural variations and highly conserved coding sequences in Ustilaginoidea virens genome.</title>
        <authorList>
            <person name="Zhang K."/>
            <person name="Zhao Z."/>
            <person name="Zhang Z."/>
            <person name="Li Y."/>
            <person name="Hsiang T."/>
            <person name="Sun W."/>
        </authorList>
    </citation>
    <scope>NUCLEOTIDE SEQUENCE</scope>
    <source>
        <strain evidence="2">UV-8b</strain>
    </source>
</reference>
<keyword evidence="3" id="KW-1185">Reference proteome</keyword>
<proteinExistence type="predicted"/>
<sequence>MVVKPYNHDPNYNTNPGIDDPKDIVYTEGPACPGRIEVRIPAVAAPPAAIIPAAATYLSLATGPDQVRPVLPARVVSDVIINKD</sequence>
<dbReference type="KEGG" id="uvi:66065742"/>
<feature type="region of interest" description="Disordered" evidence="1">
    <location>
        <begin position="1"/>
        <end position="23"/>
    </location>
</feature>
<gene>
    <name evidence="2" type="ORF">UV8b_04964</name>
</gene>